<reference evidence="1" key="1">
    <citation type="submission" date="2014-11" db="EMBL/GenBank/DDBJ databases">
        <authorList>
            <person name="Amaro Gonzalez C."/>
        </authorList>
    </citation>
    <scope>NUCLEOTIDE SEQUENCE</scope>
</reference>
<dbReference type="AlphaFoldDB" id="A0A0E9S6C3"/>
<reference evidence="1" key="2">
    <citation type="journal article" date="2015" name="Fish Shellfish Immunol.">
        <title>Early steps in the European eel (Anguilla anguilla)-Vibrio vulnificus interaction in the gills: Role of the RtxA13 toxin.</title>
        <authorList>
            <person name="Callol A."/>
            <person name="Pajuelo D."/>
            <person name="Ebbesson L."/>
            <person name="Teles M."/>
            <person name="MacKenzie S."/>
            <person name="Amaro C."/>
        </authorList>
    </citation>
    <scope>NUCLEOTIDE SEQUENCE</scope>
</reference>
<accession>A0A0E9S6C3</accession>
<proteinExistence type="predicted"/>
<sequence length="31" mass="3329">MEKVQSLFVVLGNTGTIVPPLTAFSSRPLLL</sequence>
<name>A0A0E9S6C3_ANGAN</name>
<evidence type="ECO:0000313" key="1">
    <source>
        <dbReference type="EMBL" id="JAH36727.1"/>
    </source>
</evidence>
<dbReference type="EMBL" id="GBXM01071850">
    <property type="protein sequence ID" value="JAH36727.1"/>
    <property type="molecule type" value="Transcribed_RNA"/>
</dbReference>
<organism evidence="1">
    <name type="scientific">Anguilla anguilla</name>
    <name type="common">European freshwater eel</name>
    <name type="synonym">Muraena anguilla</name>
    <dbReference type="NCBI Taxonomy" id="7936"/>
    <lineage>
        <taxon>Eukaryota</taxon>
        <taxon>Metazoa</taxon>
        <taxon>Chordata</taxon>
        <taxon>Craniata</taxon>
        <taxon>Vertebrata</taxon>
        <taxon>Euteleostomi</taxon>
        <taxon>Actinopterygii</taxon>
        <taxon>Neopterygii</taxon>
        <taxon>Teleostei</taxon>
        <taxon>Anguilliformes</taxon>
        <taxon>Anguillidae</taxon>
        <taxon>Anguilla</taxon>
    </lineage>
</organism>
<protein>
    <submittedName>
        <fullName evidence="1">Uncharacterized protein</fullName>
    </submittedName>
</protein>